<sequence>MTSSCEKSQDLPREWNKCVRYEQLSMLLQIFRSANDLFAVYDRKSTPNTRKIASSQLAAGPTIDLLSANIDVAVFDDDDDDDDDDDADDDDDDDDDDADDDDDDDDDDADDDDDDDDDDADDDDDDDDDDADDDDDDDDDDADDDDDDDDDDADDDDEDDSDDGDDDGDDDDSDDDNDGEALLIHSIDPSLCIHKAFVHALGLPWPAHASTGSSD</sequence>
<reference evidence="2 3" key="1">
    <citation type="submission" date="2013-11" db="EMBL/GenBank/DDBJ databases">
        <title>Opisthorchis viverrini - life in the bile duct.</title>
        <authorList>
            <person name="Young N.D."/>
            <person name="Nagarajan N."/>
            <person name="Lin S.J."/>
            <person name="Korhonen P.K."/>
            <person name="Jex A.R."/>
            <person name="Hall R.S."/>
            <person name="Safavi-Hemami H."/>
            <person name="Kaewkong W."/>
            <person name="Bertrand D."/>
            <person name="Gao S."/>
            <person name="Seet Q."/>
            <person name="Wongkham S."/>
            <person name="Teh B.T."/>
            <person name="Wongkham C."/>
            <person name="Intapan P.M."/>
            <person name="Maleewong W."/>
            <person name="Yang X."/>
            <person name="Hu M."/>
            <person name="Wang Z."/>
            <person name="Hofmann A."/>
            <person name="Sternberg P.W."/>
            <person name="Tan P."/>
            <person name="Wang J."/>
            <person name="Gasser R.B."/>
        </authorList>
    </citation>
    <scope>NUCLEOTIDE SEQUENCE [LARGE SCALE GENOMIC DNA]</scope>
</reference>
<dbReference type="KEGG" id="ovi:T265_07389"/>
<proteinExistence type="predicted"/>
<gene>
    <name evidence="2" type="ORF">T265_07389</name>
</gene>
<dbReference type="AlphaFoldDB" id="A0A074ZD39"/>
<organism evidence="2 3">
    <name type="scientific">Opisthorchis viverrini</name>
    <name type="common">Southeast Asian liver fluke</name>
    <dbReference type="NCBI Taxonomy" id="6198"/>
    <lineage>
        <taxon>Eukaryota</taxon>
        <taxon>Metazoa</taxon>
        <taxon>Spiralia</taxon>
        <taxon>Lophotrochozoa</taxon>
        <taxon>Platyhelminthes</taxon>
        <taxon>Trematoda</taxon>
        <taxon>Digenea</taxon>
        <taxon>Opisthorchiida</taxon>
        <taxon>Opisthorchiata</taxon>
        <taxon>Opisthorchiidae</taxon>
        <taxon>Opisthorchis</taxon>
    </lineage>
</organism>
<accession>A0A074ZD39</accession>
<evidence type="ECO:0000313" key="3">
    <source>
        <dbReference type="Proteomes" id="UP000054324"/>
    </source>
</evidence>
<dbReference type="RefSeq" id="XP_009171157.1">
    <property type="nucleotide sequence ID" value="XM_009172893.1"/>
</dbReference>
<evidence type="ECO:0000313" key="2">
    <source>
        <dbReference type="EMBL" id="KER25103.1"/>
    </source>
</evidence>
<name>A0A074ZD39_OPIVI</name>
<protein>
    <submittedName>
        <fullName evidence="2">Uncharacterized protein</fullName>
    </submittedName>
</protein>
<evidence type="ECO:0000256" key="1">
    <source>
        <dbReference type="SAM" id="MobiDB-lite"/>
    </source>
</evidence>
<feature type="region of interest" description="Disordered" evidence="1">
    <location>
        <begin position="74"/>
        <end position="182"/>
    </location>
</feature>
<dbReference type="CTD" id="20321568"/>
<dbReference type="GeneID" id="20321568"/>
<feature type="compositionally biased region" description="Acidic residues" evidence="1">
    <location>
        <begin position="74"/>
        <end position="179"/>
    </location>
</feature>
<keyword evidence="3" id="KW-1185">Reference proteome</keyword>
<dbReference type="Proteomes" id="UP000054324">
    <property type="component" value="Unassembled WGS sequence"/>
</dbReference>
<dbReference type="EMBL" id="KL596787">
    <property type="protein sequence ID" value="KER25103.1"/>
    <property type="molecule type" value="Genomic_DNA"/>
</dbReference>